<evidence type="ECO:0000256" key="6">
    <source>
        <dbReference type="ARBA" id="ARBA00022974"/>
    </source>
</evidence>
<dbReference type="Pfam" id="PF01153">
    <property type="entry name" value="Glypican"/>
    <property type="match status" value="1"/>
</dbReference>
<dbReference type="GO" id="GO:0098552">
    <property type="term" value="C:side of membrane"/>
    <property type="evidence" value="ECO:0007669"/>
    <property type="project" value="UniProtKB-KW"/>
</dbReference>
<keyword evidence="14" id="KW-1185">Reference proteome</keyword>
<evidence type="ECO:0000256" key="2">
    <source>
        <dbReference type="ARBA" id="ARBA00010260"/>
    </source>
</evidence>
<keyword evidence="3" id="KW-1003">Cell membrane</keyword>
<dbReference type="PANTHER" id="PTHR10822:SF31">
    <property type="entry name" value="GLYPICAN-6"/>
    <property type="match status" value="1"/>
</dbReference>
<evidence type="ECO:0000256" key="3">
    <source>
        <dbReference type="ARBA" id="ARBA00022475"/>
    </source>
</evidence>
<evidence type="ECO:0000256" key="9">
    <source>
        <dbReference type="ARBA" id="ARBA00023207"/>
    </source>
</evidence>
<reference evidence="14" key="1">
    <citation type="journal article" date="2013" name="Nat. Genet.">
        <title>The duck genome and transcriptome provide insight into an avian influenza virus reservoir species.</title>
        <authorList>
            <person name="Huang Y."/>
            <person name="Li Y."/>
            <person name="Burt D.W."/>
            <person name="Chen H."/>
            <person name="Zhang Y."/>
            <person name="Qian W."/>
            <person name="Kim H."/>
            <person name="Gan S."/>
            <person name="Zhao Y."/>
            <person name="Li J."/>
            <person name="Yi K."/>
            <person name="Feng H."/>
            <person name="Zhu P."/>
            <person name="Li B."/>
            <person name="Liu Q."/>
            <person name="Fairley S."/>
            <person name="Magor K.E."/>
            <person name="Du Z."/>
            <person name="Hu X."/>
            <person name="Goodman L."/>
            <person name="Tafer H."/>
            <person name="Vignal A."/>
            <person name="Lee T."/>
            <person name="Kim K.W."/>
            <person name="Sheng Z."/>
            <person name="An Y."/>
            <person name="Searle S."/>
            <person name="Herrero J."/>
            <person name="Groenen M.A."/>
            <person name="Crooijmans R.P."/>
            <person name="Faraut T."/>
            <person name="Cai Q."/>
            <person name="Webster R.G."/>
            <person name="Aldridge J.R."/>
            <person name="Warren W.C."/>
            <person name="Bartschat S."/>
            <person name="Kehr S."/>
            <person name="Marz M."/>
            <person name="Stadler P.F."/>
            <person name="Smith J."/>
            <person name="Kraus R.H."/>
            <person name="Zhao Y."/>
            <person name="Ren L."/>
            <person name="Fei J."/>
            <person name="Morisson M."/>
            <person name="Kaiser P."/>
            <person name="Griffin D.K."/>
            <person name="Rao M."/>
            <person name="Pitel F."/>
            <person name="Wang J."/>
            <person name="Li N."/>
        </authorList>
    </citation>
    <scope>NUCLEOTIDE SEQUENCE [LARGE SCALE GENOMIC DNA]</scope>
</reference>
<proteinExistence type="inferred from homology"/>
<evidence type="ECO:0000256" key="1">
    <source>
        <dbReference type="ARBA" id="ARBA00004609"/>
    </source>
</evidence>
<evidence type="ECO:0000256" key="8">
    <source>
        <dbReference type="ARBA" id="ARBA00023180"/>
    </source>
</evidence>
<evidence type="ECO:0000256" key="11">
    <source>
        <dbReference type="RuleBase" id="RU003518"/>
    </source>
</evidence>
<dbReference type="PANTHER" id="PTHR10822">
    <property type="entry name" value="GLYPICAN"/>
    <property type="match status" value="1"/>
</dbReference>
<name>R0LSY9_ANAPL</name>
<keyword evidence="5" id="KW-0732">Signal</keyword>
<gene>
    <name evidence="13" type="ORF">Anapl_14037</name>
</gene>
<dbReference type="GO" id="GO:0009966">
    <property type="term" value="P:regulation of signal transduction"/>
    <property type="evidence" value="ECO:0007669"/>
    <property type="project" value="InterPro"/>
</dbReference>
<keyword evidence="9 12" id="KW-0357">Heparan sulfate</keyword>
<dbReference type="GO" id="GO:0005886">
    <property type="term" value="C:plasma membrane"/>
    <property type="evidence" value="ECO:0007669"/>
    <property type="project" value="UniProtKB-SubCell"/>
</dbReference>
<keyword evidence="10 12" id="KW-0449">Lipoprotein</keyword>
<dbReference type="InterPro" id="IPR001863">
    <property type="entry name" value="Glypican"/>
</dbReference>
<evidence type="ECO:0000256" key="5">
    <source>
        <dbReference type="ARBA" id="ARBA00022729"/>
    </source>
</evidence>
<accession>R0LSY9</accession>
<evidence type="ECO:0000256" key="4">
    <source>
        <dbReference type="ARBA" id="ARBA00022622"/>
    </source>
</evidence>
<keyword evidence="4 12" id="KW-0336">GPI-anchor</keyword>
<comment type="subcellular location">
    <subcellularLocation>
        <location evidence="1 12">Cell membrane</location>
        <topology evidence="1 12">Lipid-anchor</topology>
        <topology evidence="1 12">GPI-anchor</topology>
    </subcellularLocation>
</comment>
<dbReference type="GO" id="GO:1905475">
    <property type="term" value="P:regulation of protein localization to membrane"/>
    <property type="evidence" value="ECO:0007669"/>
    <property type="project" value="TreeGrafter"/>
</dbReference>
<comment type="similarity">
    <text evidence="2 11">Belongs to the glypican family.</text>
</comment>
<dbReference type="GO" id="GO:0016477">
    <property type="term" value="P:cell migration"/>
    <property type="evidence" value="ECO:0007669"/>
    <property type="project" value="TreeGrafter"/>
</dbReference>
<keyword evidence="6 12" id="KW-0654">Proteoglycan</keyword>
<evidence type="ECO:0000256" key="12">
    <source>
        <dbReference type="RuleBase" id="RU003519"/>
    </source>
</evidence>
<dbReference type="Proteomes" id="UP000296049">
    <property type="component" value="Unassembled WGS sequence"/>
</dbReference>
<dbReference type="GO" id="GO:0009986">
    <property type="term" value="C:cell surface"/>
    <property type="evidence" value="ECO:0007669"/>
    <property type="project" value="TreeGrafter"/>
</dbReference>
<dbReference type="EMBL" id="KB742739">
    <property type="protein sequence ID" value="EOB04865.1"/>
    <property type="molecule type" value="Genomic_DNA"/>
</dbReference>
<protein>
    <submittedName>
        <fullName evidence="13">Glypican-6</fullName>
    </submittedName>
</protein>
<evidence type="ECO:0000313" key="13">
    <source>
        <dbReference type="EMBL" id="EOB04865.1"/>
    </source>
</evidence>
<comment type="function">
    <text evidence="12">Cell surface proteoglycan.</text>
</comment>
<dbReference type="GO" id="GO:0005576">
    <property type="term" value="C:extracellular region"/>
    <property type="evidence" value="ECO:0007669"/>
    <property type="project" value="TreeGrafter"/>
</dbReference>
<dbReference type="AlphaFoldDB" id="R0LSY9"/>
<evidence type="ECO:0000256" key="7">
    <source>
        <dbReference type="ARBA" id="ARBA00023136"/>
    </source>
</evidence>
<sequence>MVLAVGHTLIWKEEYTLIWKEDRPLLSVNLENVPQWSLALWNFCAAILQHKPISSGSLNSGSGQFGKRLAVNFVTVNLKQIISSVLVGEEIRVMTMLVGSAVQTTCSYKFAASAMQGEHLRICPQEYTCCTSEMEDKLSQQSKLEFENLVEETSHFVRTTFVSRHKKFDVQLGPHLMSGSTLQNVWIYRSPWTSAEESECNRMGLHLHTIDIMVQLVSGTCDLPTSCSLGSYKVKDKLLHCAGTVLLWLLQPSALIILKRKVVEGVLQ</sequence>
<organism evidence="13 14">
    <name type="scientific">Anas platyrhynchos</name>
    <name type="common">Mallard</name>
    <name type="synonym">Anas boschas</name>
    <dbReference type="NCBI Taxonomy" id="8839"/>
    <lineage>
        <taxon>Eukaryota</taxon>
        <taxon>Metazoa</taxon>
        <taxon>Chordata</taxon>
        <taxon>Craniata</taxon>
        <taxon>Vertebrata</taxon>
        <taxon>Euteleostomi</taxon>
        <taxon>Archelosauria</taxon>
        <taxon>Archosauria</taxon>
        <taxon>Dinosauria</taxon>
        <taxon>Saurischia</taxon>
        <taxon>Theropoda</taxon>
        <taxon>Coelurosauria</taxon>
        <taxon>Aves</taxon>
        <taxon>Neognathae</taxon>
        <taxon>Galloanserae</taxon>
        <taxon>Anseriformes</taxon>
        <taxon>Anatidae</taxon>
        <taxon>Anatinae</taxon>
        <taxon>Anas</taxon>
    </lineage>
</organism>
<evidence type="ECO:0000313" key="14">
    <source>
        <dbReference type="Proteomes" id="UP000296049"/>
    </source>
</evidence>
<dbReference type="GO" id="GO:0045202">
    <property type="term" value="C:synapse"/>
    <property type="evidence" value="ECO:0007669"/>
    <property type="project" value="TreeGrafter"/>
</dbReference>
<evidence type="ECO:0000256" key="10">
    <source>
        <dbReference type="ARBA" id="ARBA00023288"/>
    </source>
</evidence>
<keyword evidence="8" id="KW-0325">Glycoprotein</keyword>
<keyword evidence="7 12" id="KW-0472">Membrane</keyword>